<sequence length="178" mass="18393">MKAIVVKAFPGVPDGEVHVHDFKLRDVVEGKLAGVAIAQGWAVPEGTDIPDDLSGFEASDVEALKKISQSVVDAQTKADTDIAAIAQLVADAQQAADTKIAEIVSDAKAKADAEIEAINQLVADTRAAADAEIAEIAKEVVAAKERGNTPGDSGADKDTSRKETASTETAGKTGTKEK</sequence>
<dbReference type="AlphaFoldDB" id="A0A2P9HHK3"/>
<name>A0A2P9HHK3_9HYPH</name>
<dbReference type="RefSeq" id="WP_109367486.1">
    <property type="nucleotide sequence ID" value="NZ_OOFM01000004.1"/>
</dbReference>
<accession>A0A2P9HHK3</accession>
<reference evidence="3" key="1">
    <citation type="submission" date="2017-12" db="EMBL/GenBank/DDBJ databases">
        <authorList>
            <person name="Diaz M."/>
        </authorList>
    </citation>
    <scope>NUCLEOTIDE SEQUENCE [LARGE SCALE GENOMIC DNA]</scope>
    <source>
        <strain evidence="3">FI11154</strain>
    </source>
</reference>
<organism evidence="2 3">
    <name type="scientific">Ochrobactrum soli</name>
    <dbReference type="NCBI Taxonomy" id="2448455"/>
    <lineage>
        <taxon>Bacteria</taxon>
        <taxon>Pseudomonadati</taxon>
        <taxon>Pseudomonadota</taxon>
        <taxon>Alphaproteobacteria</taxon>
        <taxon>Hyphomicrobiales</taxon>
        <taxon>Brucellaceae</taxon>
        <taxon>Brucella/Ochrobactrum group</taxon>
        <taxon>Ochrobactrum</taxon>
    </lineage>
</organism>
<evidence type="ECO:0000313" key="3">
    <source>
        <dbReference type="Proteomes" id="UP000246073"/>
    </source>
</evidence>
<feature type="region of interest" description="Disordered" evidence="1">
    <location>
        <begin position="141"/>
        <end position="178"/>
    </location>
</feature>
<protein>
    <submittedName>
        <fullName evidence="2">Uncharacterized protein</fullName>
    </submittedName>
</protein>
<feature type="compositionally biased region" description="Low complexity" evidence="1">
    <location>
        <begin position="166"/>
        <end position="178"/>
    </location>
</feature>
<proteinExistence type="predicted"/>
<evidence type="ECO:0000313" key="2">
    <source>
        <dbReference type="EMBL" id="SPL63591.1"/>
    </source>
</evidence>
<dbReference type="EMBL" id="OOFM01000004">
    <property type="protein sequence ID" value="SPL63591.1"/>
    <property type="molecule type" value="Genomic_DNA"/>
</dbReference>
<evidence type="ECO:0000256" key="1">
    <source>
        <dbReference type="SAM" id="MobiDB-lite"/>
    </source>
</evidence>
<feature type="compositionally biased region" description="Basic and acidic residues" evidence="1">
    <location>
        <begin position="154"/>
        <end position="165"/>
    </location>
</feature>
<dbReference type="Proteomes" id="UP000246073">
    <property type="component" value="Unassembled WGS sequence"/>
</dbReference>
<gene>
    <name evidence="2" type="ORF">OHAE_3523</name>
</gene>